<dbReference type="OrthoDB" id="10535746at2759"/>
<evidence type="ECO:0000313" key="2">
    <source>
        <dbReference type="Proteomes" id="UP000298663"/>
    </source>
</evidence>
<evidence type="ECO:0000313" key="1">
    <source>
        <dbReference type="EMBL" id="TKR57900.1"/>
    </source>
</evidence>
<organism evidence="1 2">
    <name type="scientific">Steinernema carpocapsae</name>
    <name type="common">Entomopathogenic nematode</name>
    <dbReference type="NCBI Taxonomy" id="34508"/>
    <lineage>
        <taxon>Eukaryota</taxon>
        <taxon>Metazoa</taxon>
        <taxon>Ecdysozoa</taxon>
        <taxon>Nematoda</taxon>
        <taxon>Chromadorea</taxon>
        <taxon>Rhabditida</taxon>
        <taxon>Tylenchina</taxon>
        <taxon>Panagrolaimomorpha</taxon>
        <taxon>Strongyloidoidea</taxon>
        <taxon>Steinernematidae</taxon>
        <taxon>Steinernema</taxon>
    </lineage>
</organism>
<dbReference type="AlphaFoldDB" id="A0A4U5LPR6"/>
<accession>A0A4U5LPR6</accession>
<dbReference type="EMBL" id="AZBU02000014">
    <property type="protein sequence ID" value="TKR57900.1"/>
    <property type="molecule type" value="Genomic_DNA"/>
</dbReference>
<name>A0A4U5LPR6_STECR</name>
<protein>
    <submittedName>
        <fullName evidence="1">Uncharacterized protein</fullName>
    </submittedName>
</protein>
<comment type="caution">
    <text evidence="1">The sequence shown here is derived from an EMBL/GenBank/DDBJ whole genome shotgun (WGS) entry which is preliminary data.</text>
</comment>
<dbReference type="Proteomes" id="UP000298663">
    <property type="component" value="Unassembled WGS sequence"/>
</dbReference>
<keyword evidence="2" id="KW-1185">Reference proteome</keyword>
<proteinExistence type="predicted"/>
<sequence length="171" mass="19139">MVLSKAAKEAFKAKMKKRMEEAGQTEEYQINSFELVHPKVREEFPFTDLRVMFIPKGPKIQFAFLNKYREQCLAINLNLMGGLLTVFLPDLTVLDERSIGGQLKEGESGLLHCRVSQGNAFSIEVNNIMVTSISSLKLGNLKDITSCKCSSQSVHIVEALPSIVVDDVFDR</sequence>
<gene>
    <name evidence="1" type="ORF">L596_030543</name>
</gene>
<reference evidence="1 2" key="1">
    <citation type="journal article" date="2015" name="Genome Biol.">
        <title>Comparative genomics of Steinernema reveals deeply conserved gene regulatory networks.</title>
        <authorList>
            <person name="Dillman A.R."/>
            <person name="Macchietto M."/>
            <person name="Porter C.F."/>
            <person name="Rogers A."/>
            <person name="Williams B."/>
            <person name="Antoshechkin I."/>
            <person name="Lee M.M."/>
            <person name="Goodwin Z."/>
            <person name="Lu X."/>
            <person name="Lewis E.E."/>
            <person name="Goodrich-Blair H."/>
            <person name="Stock S.P."/>
            <person name="Adams B.J."/>
            <person name="Sternberg P.W."/>
            <person name="Mortazavi A."/>
        </authorList>
    </citation>
    <scope>NUCLEOTIDE SEQUENCE [LARGE SCALE GENOMIC DNA]</scope>
    <source>
        <strain evidence="1 2">ALL</strain>
    </source>
</reference>
<reference evidence="1 2" key="2">
    <citation type="journal article" date="2019" name="G3 (Bethesda)">
        <title>Hybrid Assembly of the Genome of the Entomopathogenic Nematode Steinernema carpocapsae Identifies the X-Chromosome.</title>
        <authorList>
            <person name="Serra L."/>
            <person name="Macchietto M."/>
            <person name="Macias-Munoz A."/>
            <person name="McGill C.J."/>
            <person name="Rodriguez I.M."/>
            <person name="Rodriguez B."/>
            <person name="Murad R."/>
            <person name="Mortazavi A."/>
        </authorList>
    </citation>
    <scope>NUCLEOTIDE SEQUENCE [LARGE SCALE GENOMIC DNA]</scope>
    <source>
        <strain evidence="1 2">ALL</strain>
    </source>
</reference>